<dbReference type="KEGG" id="dpp:DICPUDRAFT_30918"/>
<dbReference type="InParanoid" id="F0ZG61"/>
<dbReference type="OMA" id="NINSECQ"/>
<dbReference type="PANTHER" id="PTHR33459">
    <property type="entry name" value="DD-GDCA PROTEIN"/>
    <property type="match status" value="1"/>
</dbReference>
<dbReference type="OrthoDB" id="504708at2759"/>
<accession>F0ZG61</accession>
<sequence>MKILYLLLVIFAYNVALIKASSSSSTSSTSSSFPATDNFDCAGPDGVCGYFSKFCKSGYTCQNFFINNETNLYQGECLPALQLGDVCNSIGECSIGLKCSPLHEEGSSSDELSYCVDIGYASVGEECEKNEQCLGSLKCIDSKCSNVDCSEIHNCPSQHYCSTGKCTWDTDCADSEISVECAPVSPVGGWCYYGYECNINSTCVNGKCVEKYSLKDGEDCTSVFGYSSDACESLEAIFTNNDETHGISCKCAKPNSTIYGNCTQNGCPTLQFCNTKTDMCTPYISTSQECKNARIERDQCYVENNCIILNSEPFGEFQYNKKSCHMKSCEKESLNYYNQCYMFKNRICDNQ</sequence>
<organism evidence="2 3">
    <name type="scientific">Dictyostelium purpureum</name>
    <name type="common">Slime mold</name>
    <dbReference type="NCBI Taxonomy" id="5786"/>
    <lineage>
        <taxon>Eukaryota</taxon>
        <taxon>Amoebozoa</taxon>
        <taxon>Evosea</taxon>
        <taxon>Eumycetozoa</taxon>
        <taxon>Dictyostelia</taxon>
        <taxon>Dictyosteliales</taxon>
        <taxon>Dictyosteliaceae</taxon>
        <taxon>Dictyostelium</taxon>
    </lineage>
</organism>
<evidence type="ECO:0000313" key="2">
    <source>
        <dbReference type="EMBL" id="EGC37066.1"/>
    </source>
</evidence>
<protein>
    <recommendedName>
        <fullName evidence="4">Dickkopf N-terminal cysteine-rich domain-containing protein</fullName>
    </recommendedName>
</protein>
<feature type="signal peptide" evidence="1">
    <location>
        <begin position="1"/>
        <end position="20"/>
    </location>
</feature>
<keyword evidence="1" id="KW-0732">Signal</keyword>
<name>F0ZG61_DICPU</name>
<dbReference type="PANTHER" id="PTHR33459:SF2">
    <property type="entry name" value="DICKKOPF N-TERMINAL CYSTEINE-RICH DOMAIN-CONTAINING PROTEIN"/>
    <property type="match status" value="1"/>
</dbReference>
<keyword evidence="3" id="KW-1185">Reference proteome</keyword>
<feature type="chain" id="PRO_5003262400" description="Dickkopf N-terminal cysteine-rich domain-containing protein" evidence="1">
    <location>
        <begin position="21"/>
        <end position="351"/>
    </location>
</feature>
<dbReference type="AlphaFoldDB" id="F0ZG61"/>
<dbReference type="GeneID" id="10503797"/>
<dbReference type="Proteomes" id="UP000001064">
    <property type="component" value="Unassembled WGS sequence"/>
</dbReference>
<evidence type="ECO:0000313" key="3">
    <source>
        <dbReference type="Proteomes" id="UP000001064"/>
    </source>
</evidence>
<dbReference type="VEuPathDB" id="AmoebaDB:DICPUDRAFT_30918"/>
<gene>
    <name evidence="2" type="ORF">DICPUDRAFT_30918</name>
</gene>
<reference evidence="3" key="1">
    <citation type="journal article" date="2011" name="Genome Biol.">
        <title>Comparative genomics of the social amoebae Dictyostelium discoideum and Dictyostelium purpureum.</title>
        <authorList>
            <consortium name="US DOE Joint Genome Institute (JGI-PGF)"/>
            <person name="Sucgang R."/>
            <person name="Kuo A."/>
            <person name="Tian X."/>
            <person name="Salerno W."/>
            <person name="Parikh A."/>
            <person name="Feasley C.L."/>
            <person name="Dalin E."/>
            <person name="Tu H."/>
            <person name="Huang E."/>
            <person name="Barry K."/>
            <person name="Lindquist E."/>
            <person name="Shapiro H."/>
            <person name="Bruce D."/>
            <person name="Schmutz J."/>
            <person name="Salamov A."/>
            <person name="Fey P."/>
            <person name="Gaudet P."/>
            <person name="Anjard C."/>
            <person name="Babu M.M."/>
            <person name="Basu S."/>
            <person name="Bushmanova Y."/>
            <person name="van der Wel H."/>
            <person name="Katoh-Kurasawa M."/>
            <person name="Dinh C."/>
            <person name="Coutinho P.M."/>
            <person name="Saito T."/>
            <person name="Elias M."/>
            <person name="Schaap P."/>
            <person name="Kay R.R."/>
            <person name="Henrissat B."/>
            <person name="Eichinger L."/>
            <person name="Rivero F."/>
            <person name="Putnam N.H."/>
            <person name="West C.M."/>
            <person name="Loomis W.F."/>
            <person name="Chisholm R.L."/>
            <person name="Shaulsky G."/>
            <person name="Strassmann J.E."/>
            <person name="Queller D.C."/>
            <person name="Kuspa A."/>
            <person name="Grigoriev I.V."/>
        </authorList>
    </citation>
    <scope>NUCLEOTIDE SEQUENCE [LARGE SCALE GENOMIC DNA]</scope>
    <source>
        <strain evidence="3">QSDP1</strain>
    </source>
</reference>
<proteinExistence type="predicted"/>
<dbReference type="InterPro" id="IPR052326">
    <property type="entry name" value="Diff-Dev_Assoc_Protein"/>
</dbReference>
<evidence type="ECO:0000256" key="1">
    <source>
        <dbReference type="SAM" id="SignalP"/>
    </source>
</evidence>
<dbReference type="RefSeq" id="XP_003286423.1">
    <property type="nucleotide sequence ID" value="XM_003286375.1"/>
</dbReference>
<dbReference type="eggNOG" id="ENOG502RI0D">
    <property type="taxonomic scope" value="Eukaryota"/>
</dbReference>
<evidence type="ECO:0008006" key="4">
    <source>
        <dbReference type="Google" id="ProtNLM"/>
    </source>
</evidence>
<dbReference type="EMBL" id="GL871009">
    <property type="protein sequence ID" value="EGC37066.1"/>
    <property type="molecule type" value="Genomic_DNA"/>
</dbReference>